<organism evidence="6 7">
    <name type="scientific">Marchantia polymorpha subsp. ruderalis</name>
    <dbReference type="NCBI Taxonomy" id="1480154"/>
    <lineage>
        <taxon>Eukaryota</taxon>
        <taxon>Viridiplantae</taxon>
        <taxon>Streptophyta</taxon>
        <taxon>Embryophyta</taxon>
        <taxon>Marchantiophyta</taxon>
        <taxon>Marchantiopsida</taxon>
        <taxon>Marchantiidae</taxon>
        <taxon>Marchantiales</taxon>
        <taxon>Marchantiaceae</taxon>
        <taxon>Marchantia</taxon>
    </lineage>
</organism>
<evidence type="ECO:0000313" key="6">
    <source>
        <dbReference type="EMBL" id="OAE28002.1"/>
    </source>
</evidence>
<evidence type="ECO:0000256" key="5">
    <source>
        <dbReference type="SAM" id="Phobius"/>
    </source>
</evidence>
<accession>A0A176W6C0</accession>
<feature type="transmembrane region" description="Helical" evidence="5">
    <location>
        <begin position="381"/>
        <end position="405"/>
    </location>
</feature>
<feature type="transmembrane region" description="Helical" evidence="5">
    <location>
        <begin position="178"/>
        <end position="199"/>
    </location>
</feature>
<evidence type="ECO:0000313" key="7">
    <source>
        <dbReference type="Proteomes" id="UP000077202"/>
    </source>
</evidence>
<protein>
    <submittedName>
        <fullName evidence="6">Uncharacterized protein</fullName>
    </submittedName>
</protein>
<evidence type="ECO:0000256" key="4">
    <source>
        <dbReference type="ARBA" id="ARBA00023136"/>
    </source>
</evidence>
<keyword evidence="2 5" id="KW-0812">Transmembrane</keyword>
<dbReference type="Proteomes" id="UP000077202">
    <property type="component" value="Unassembled WGS sequence"/>
</dbReference>
<feature type="transmembrane region" description="Helical" evidence="5">
    <location>
        <begin position="249"/>
        <end position="268"/>
    </location>
</feature>
<dbReference type="Pfam" id="PF02535">
    <property type="entry name" value="Zip"/>
    <property type="match status" value="1"/>
</dbReference>
<dbReference type="PANTHER" id="PTHR11040:SF140">
    <property type="entry name" value="ZRT (ZRT), IRT- (IRT-) LIKE PROTEIN TRANSPORTER"/>
    <property type="match status" value="1"/>
</dbReference>
<feature type="transmembrane region" description="Helical" evidence="5">
    <location>
        <begin position="219"/>
        <end position="237"/>
    </location>
</feature>
<feature type="transmembrane region" description="Helical" evidence="5">
    <location>
        <begin position="474"/>
        <end position="492"/>
    </location>
</feature>
<dbReference type="PANTHER" id="PTHR11040">
    <property type="entry name" value="ZINC/IRON TRANSPORTER"/>
    <property type="match status" value="1"/>
</dbReference>
<keyword evidence="4 5" id="KW-0472">Membrane</keyword>
<gene>
    <name evidence="6" type="ORF">AXG93_2646s1040</name>
</gene>
<dbReference type="InterPro" id="IPR003689">
    <property type="entry name" value="ZIP"/>
</dbReference>
<feature type="transmembrane region" description="Helical" evidence="5">
    <location>
        <begin position="512"/>
        <end position="531"/>
    </location>
</feature>
<dbReference type="GO" id="GO:0016020">
    <property type="term" value="C:membrane"/>
    <property type="evidence" value="ECO:0007669"/>
    <property type="project" value="UniProtKB-SubCell"/>
</dbReference>
<comment type="subcellular location">
    <subcellularLocation>
        <location evidence="1">Membrane</location>
        <topology evidence="1">Multi-pass membrane protein</topology>
    </subcellularLocation>
</comment>
<feature type="transmembrane region" description="Helical" evidence="5">
    <location>
        <begin position="288"/>
        <end position="311"/>
    </location>
</feature>
<reference evidence="6" key="1">
    <citation type="submission" date="2016-03" db="EMBL/GenBank/DDBJ databases">
        <title>Mechanisms controlling the formation of the plant cell surface in tip-growing cells are functionally conserved among land plants.</title>
        <authorList>
            <person name="Honkanen S."/>
            <person name="Jones V.A."/>
            <person name="Morieri G."/>
            <person name="Champion C."/>
            <person name="Hetherington A.J."/>
            <person name="Kelly S."/>
            <person name="Saint-Marcoux D."/>
            <person name="Proust H."/>
            <person name="Prescott H."/>
            <person name="Dolan L."/>
        </authorList>
    </citation>
    <scope>NUCLEOTIDE SEQUENCE [LARGE SCALE GENOMIC DNA]</scope>
    <source>
        <tissue evidence="6">Whole gametophyte</tissue>
    </source>
</reference>
<feature type="transmembrane region" description="Helical" evidence="5">
    <location>
        <begin position="411"/>
        <end position="431"/>
    </location>
</feature>
<proteinExistence type="predicted"/>
<evidence type="ECO:0000256" key="2">
    <source>
        <dbReference type="ARBA" id="ARBA00022692"/>
    </source>
</evidence>
<feature type="transmembrane region" description="Helical" evidence="5">
    <location>
        <begin position="443"/>
        <end position="462"/>
    </location>
</feature>
<evidence type="ECO:0000256" key="1">
    <source>
        <dbReference type="ARBA" id="ARBA00004141"/>
    </source>
</evidence>
<evidence type="ECO:0000256" key="3">
    <source>
        <dbReference type="ARBA" id="ARBA00022989"/>
    </source>
</evidence>
<name>A0A176W6C0_MARPO</name>
<comment type="caution">
    <text evidence="6">The sequence shown here is derived from an EMBL/GenBank/DDBJ whole genome shotgun (WGS) entry which is preliminary data.</text>
</comment>
<keyword evidence="7" id="KW-1185">Reference proteome</keyword>
<dbReference type="GO" id="GO:0005385">
    <property type="term" value="F:zinc ion transmembrane transporter activity"/>
    <property type="evidence" value="ECO:0007669"/>
    <property type="project" value="TreeGrafter"/>
</dbReference>
<sequence>MVLVMDASRSFAVVPADVTVLSRSDPVLPLQHSNVASKCRRSEYSQIGQWALSFAADTDRSPLAQLAATATANVVSGGCMEESPTRTWTGRVVQKSAIVRADCPAAAPIDAIHMTRIAIDGGHIEQSWMLHHPIAAAARPSTASRLSAGRRDAADAAAVGRHRDQRPRFLEMGLSMRMVLASALWSLVLISALVGPAAAHGGNGDGHEDENLDLRAKDLVLVKVYCLIIVFFATFIPGVSPYFFRWNQAFLVLGIQFAGGIFLATAMLHFLSDANETFKDLTSKPYPFAFMLACVGYLITNFADVLIQFVYARQPVTNHATDIECTPGGKPCKPVGSDGKSCCDASRNGAECKCPDEVPYTKDAGSLVKATLIPKVSFGDAVLLVFALCFHSIFEGIAIGVAATTKDAWRSLWTITLHKVFAAIAMGIALLRIIPDRPLWSCAAYSFAFAISSPIGVAIGILIDQTSQGNTADWIYAVSMGFAAGVFIYVAINHLLAKGYTPPCKIGVDQPFYKFLFVTVGVAVMSVVMIWD</sequence>
<keyword evidence="3 5" id="KW-1133">Transmembrane helix</keyword>
<dbReference type="AlphaFoldDB" id="A0A176W6C0"/>
<dbReference type="EMBL" id="LVLJ01001791">
    <property type="protein sequence ID" value="OAE28002.1"/>
    <property type="molecule type" value="Genomic_DNA"/>
</dbReference>